<dbReference type="KEGG" id="hyh:D3Y59_13015"/>
<keyword evidence="2" id="KW-1185">Reference proteome</keyword>
<organism evidence="1 2">
    <name type="scientific">Hymenobacter oligotrophus</name>
    <dbReference type="NCBI Taxonomy" id="2319843"/>
    <lineage>
        <taxon>Bacteria</taxon>
        <taxon>Pseudomonadati</taxon>
        <taxon>Bacteroidota</taxon>
        <taxon>Cytophagia</taxon>
        <taxon>Cytophagales</taxon>
        <taxon>Hymenobacteraceae</taxon>
        <taxon>Hymenobacter</taxon>
    </lineage>
</organism>
<protein>
    <recommendedName>
        <fullName evidence="3">Phospholipase/carboxylesterase/thioesterase domain-containing protein</fullName>
    </recommendedName>
</protein>
<dbReference type="SUPFAM" id="SSF53474">
    <property type="entry name" value="alpha/beta-Hydrolases"/>
    <property type="match status" value="1"/>
</dbReference>
<name>A0A3B7R9Z3_9BACT</name>
<proteinExistence type="predicted"/>
<dbReference type="Gene3D" id="3.40.50.1820">
    <property type="entry name" value="alpha/beta hydrolase"/>
    <property type="match status" value="1"/>
</dbReference>
<accession>A0A3B7R9Z3</accession>
<dbReference type="AlphaFoldDB" id="A0A3B7R9Z3"/>
<gene>
    <name evidence="1" type="ORF">D3Y59_13015</name>
</gene>
<dbReference type="Proteomes" id="UP000262802">
    <property type="component" value="Chromosome"/>
</dbReference>
<evidence type="ECO:0000313" key="2">
    <source>
        <dbReference type="Proteomes" id="UP000262802"/>
    </source>
</evidence>
<evidence type="ECO:0008006" key="3">
    <source>
        <dbReference type="Google" id="ProtNLM"/>
    </source>
</evidence>
<dbReference type="InterPro" id="IPR029058">
    <property type="entry name" value="AB_hydrolase_fold"/>
</dbReference>
<sequence>MAEFGRLVLPPLRQLGSQNPGHAYRLRPTQSVSVMLPLHDFATTRTARYALSGEPGPGIRSVWFCLHDADQSVTDLAAQLAPIEAPERLLVLPEGLSRYTVPGNSLAEVPHLAAAWLAPGSGDLLPDLTDLTAYLDALAEHILAQCPPDVSCTVLGYGQGAAAACRWLSGNRFNYERLILYAGVFPPDFDRRATLVSLPERPVTVVATTVDTYTPEAAGEGLVQDLLDVGLPAALRLVTPGPITLAALGPAADGQSVEHSPTPDPTT</sequence>
<dbReference type="EMBL" id="CP032317">
    <property type="protein sequence ID" value="AYA37881.1"/>
    <property type="molecule type" value="Genomic_DNA"/>
</dbReference>
<evidence type="ECO:0000313" key="1">
    <source>
        <dbReference type="EMBL" id="AYA37881.1"/>
    </source>
</evidence>
<dbReference type="OrthoDB" id="595091at2"/>
<reference evidence="1 2" key="1">
    <citation type="submission" date="2018-09" db="EMBL/GenBank/DDBJ databases">
        <title>Hymenobacter medium sp. nov., isolated from R2A medium.</title>
        <authorList>
            <person name="Yingchao G."/>
        </authorList>
    </citation>
    <scope>NUCLEOTIDE SEQUENCE [LARGE SCALE GENOMIC DNA]</scope>
    <source>
        <strain evidence="2">sh-6</strain>
    </source>
</reference>